<keyword evidence="1" id="KW-0472">Membrane</keyword>
<evidence type="ECO:0000313" key="3">
    <source>
        <dbReference type="Proteomes" id="UP000265566"/>
    </source>
</evidence>
<evidence type="ECO:0000256" key="1">
    <source>
        <dbReference type="SAM" id="Phobius"/>
    </source>
</evidence>
<reference evidence="3" key="1">
    <citation type="journal article" date="2018" name="Nat. Plants">
        <title>Whole-genome landscape of Medicago truncatula symbiotic genes.</title>
        <authorList>
            <person name="Pecrix Y."/>
            <person name="Staton S.E."/>
            <person name="Sallet E."/>
            <person name="Lelandais-Briere C."/>
            <person name="Moreau S."/>
            <person name="Carrere S."/>
            <person name="Blein T."/>
            <person name="Jardinaud M.F."/>
            <person name="Latrasse D."/>
            <person name="Zouine M."/>
            <person name="Zahm M."/>
            <person name="Kreplak J."/>
            <person name="Mayjonade B."/>
            <person name="Satge C."/>
            <person name="Perez M."/>
            <person name="Cauet S."/>
            <person name="Marande W."/>
            <person name="Chantry-Darmon C."/>
            <person name="Lopez-Roques C."/>
            <person name="Bouchez O."/>
            <person name="Berard A."/>
            <person name="Debelle F."/>
            <person name="Munos S."/>
            <person name="Bendahmane A."/>
            <person name="Berges H."/>
            <person name="Niebel A."/>
            <person name="Buitink J."/>
            <person name="Frugier F."/>
            <person name="Benhamed M."/>
            <person name="Crespi M."/>
            <person name="Gouzy J."/>
            <person name="Gamas P."/>
        </authorList>
    </citation>
    <scope>NUCLEOTIDE SEQUENCE [LARGE SCALE GENOMIC DNA]</scope>
    <source>
        <strain evidence="3">cv. Jemalong A17</strain>
    </source>
</reference>
<comment type="caution">
    <text evidence="2">The sequence shown here is derived from an EMBL/GenBank/DDBJ whole genome shotgun (WGS) entry which is preliminary data.</text>
</comment>
<dbReference type="Gramene" id="rna13074">
    <property type="protein sequence ID" value="RHN65254.1"/>
    <property type="gene ID" value="gene13074"/>
</dbReference>
<dbReference type="Proteomes" id="UP000265566">
    <property type="component" value="Chromosome 3"/>
</dbReference>
<sequence>MLRTYFERSRLFTDLFPSSVVSSWVNWVVRFEIVFTSFGLFWVVFTPKVSFQISFGCNGTFNFVSIVVGLVVFWRLYEICCMERFWLVMLEWWCCL</sequence>
<evidence type="ECO:0008006" key="4">
    <source>
        <dbReference type="Google" id="ProtNLM"/>
    </source>
</evidence>
<name>A0A396ILP3_MEDTR</name>
<dbReference type="EMBL" id="PSQE01000003">
    <property type="protein sequence ID" value="RHN65254.1"/>
    <property type="molecule type" value="Genomic_DNA"/>
</dbReference>
<keyword evidence="1" id="KW-0812">Transmembrane</keyword>
<evidence type="ECO:0000313" key="2">
    <source>
        <dbReference type="EMBL" id="RHN65254.1"/>
    </source>
</evidence>
<proteinExistence type="predicted"/>
<feature type="transmembrane region" description="Helical" evidence="1">
    <location>
        <begin position="24"/>
        <end position="45"/>
    </location>
</feature>
<organism evidence="2 3">
    <name type="scientific">Medicago truncatula</name>
    <name type="common">Barrel medic</name>
    <name type="synonym">Medicago tribuloides</name>
    <dbReference type="NCBI Taxonomy" id="3880"/>
    <lineage>
        <taxon>Eukaryota</taxon>
        <taxon>Viridiplantae</taxon>
        <taxon>Streptophyta</taxon>
        <taxon>Embryophyta</taxon>
        <taxon>Tracheophyta</taxon>
        <taxon>Spermatophyta</taxon>
        <taxon>Magnoliopsida</taxon>
        <taxon>eudicotyledons</taxon>
        <taxon>Gunneridae</taxon>
        <taxon>Pentapetalae</taxon>
        <taxon>rosids</taxon>
        <taxon>fabids</taxon>
        <taxon>Fabales</taxon>
        <taxon>Fabaceae</taxon>
        <taxon>Papilionoideae</taxon>
        <taxon>50 kb inversion clade</taxon>
        <taxon>NPAAA clade</taxon>
        <taxon>Hologalegina</taxon>
        <taxon>IRL clade</taxon>
        <taxon>Trifolieae</taxon>
        <taxon>Medicago</taxon>
    </lineage>
</organism>
<dbReference type="AlphaFoldDB" id="A0A396ILP3"/>
<feature type="transmembrane region" description="Helical" evidence="1">
    <location>
        <begin position="57"/>
        <end position="77"/>
    </location>
</feature>
<gene>
    <name evidence="2" type="ORF">MtrunA17_Chr3g0077921</name>
</gene>
<keyword evidence="1" id="KW-1133">Transmembrane helix</keyword>
<accession>A0A396ILP3</accession>
<protein>
    <recommendedName>
        <fullName evidence="4">Transmembrane protein</fullName>
    </recommendedName>
</protein>